<keyword evidence="2" id="KW-1185">Reference proteome</keyword>
<organism evidence="1 2">
    <name type="scientific">Deinococcus rhizophilus</name>
    <dbReference type="NCBI Taxonomy" id="3049544"/>
    <lineage>
        <taxon>Bacteria</taxon>
        <taxon>Thermotogati</taxon>
        <taxon>Deinococcota</taxon>
        <taxon>Deinococci</taxon>
        <taxon>Deinococcales</taxon>
        <taxon>Deinococcaceae</taxon>
        <taxon>Deinococcus</taxon>
    </lineage>
</organism>
<dbReference type="EMBL" id="JASNGB010000009">
    <property type="protein sequence ID" value="MDL2342997.1"/>
    <property type="molecule type" value="Genomic_DNA"/>
</dbReference>
<reference evidence="1 2" key="1">
    <citation type="submission" date="2023-05" db="EMBL/GenBank/DDBJ databases">
        <authorList>
            <person name="Gao F."/>
        </authorList>
    </citation>
    <scope>NUCLEOTIDE SEQUENCE [LARGE SCALE GENOMIC DNA]</scope>
    <source>
        <strain evidence="1 2">MIMF12</strain>
    </source>
</reference>
<sequence>MSSRVKSWPWLGSLLLLVALYVSARVAVALPERSTLAITVMPSAEPQGCGIPAAMVSQRSPLKVGPEVWGFARMAGIEMYACRPGTLRFRGHRRPVENTPSRWELYLSNQFLLGGDVGNIPQDFEVEIPEIGQLSLVFSNAYTGEIEQRRTLYFSQVEFQANQEEQ</sequence>
<gene>
    <name evidence="1" type="ORF">QOL99_02410</name>
</gene>
<comment type="caution">
    <text evidence="1">The sequence shown here is derived from an EMBL/GenBank/DDBJ whole genome shotgun (WGS) entry which is preliminary data.</text>
</comment>
<protein>
    <submittedName>
        <fullName evidence="1">Uncharacterized protein</fullName>
    </submittedName>
</protein>
<dbReference type="RefSeq" id="WP_285521026.1">
    <property type="nucleotide sequence ID" value="NZ_JASNGB010000009.1"/>
</dbReference>
<evidence type="ECO:0000313" key="2">
    <source>
        <dbReference type="Proteomes" id="UP001302059"/>
    </source>
</evidence>
<name>A0ABT7JD92_9DEIO</name>
<proteinExistence type="predicted"/>
<dbReference type="Proteomes" id="UP001302059">
    <property type="component" value="Unassembled WGS sequence"/>
</dbReference>
<accession>A0ABT7JD92</accession>
<evidence type="ECO:0000313" key="1">
    <source>
        <dbReference type="EMBL" id="MDL2342997.1"/>
    </source>
</evidence>